<name>A0A975GVD7_9CAUL</name>
<keyword evidence="1" id="KW-0812">Transmembrane</keyword>
<proteinExistence type="predicted"/>
<feature type="transmembrane region" description="Helical" evidence="1">
    <location>
        <begin position="84"/>
        <end position="107"/>
    </location>
</feature>
<gene>
    <name evidence="2" type="ORF">IFJ75_19235</name>
</gene>
<evidence type="ECO:0000313" key="2">
    <source>
        <dbReference type="EMBL" id="QTC91301.1"/>
    </source>
</evidence>
<sequence>MNSSPPTSRWPTQRSPAVRIAGFLVLGLIGGAAGLGIATLSKQLNTGWEDTLALGAGAAPLVMAAIIALGLITKRGAEVMKGCGGLQVLVMLLAGAMMLLPMVGARIAAPELVMAALAVMLVVQAGANLLLWRRADEMLRRIMAETATLAFWTLQSALFLYAAAERLGLIQGLTAWGMMGILMGVYFVASAIAAARRGIH</sequence>
<feature type="transmembrane region" description="Helical" evidence="1">
    <location>
        <begin position="144"/>
        <end position="164"/>
    </location>
</feature>
<feature type="transmembrane region" description="Helical" evidence="1">
    <location>
        <begin position="113"/>
        <end position="132"/>
    </location>
</feature>
<reference evidence="2" key="1">
    <citation type="submission" date="2020-09" db="EMBL/GenBank/DDBJ databases">
        <title>Brevundimonas sp. LVF2 isolated from a puddle in Goettingen, Germany.</title>
        <authorList>
            <person name="Friedrich I."/>
            <person name="Klassen A."/>
            <person name="Hannes N."/>
            <person name="Schneider D."/>
            <person name="Hertel R."/>
            <person name="Daniel R."/>
        </authorList>
    </citation>
    <scope>NUCLEOTIDE SEQUENCE</scope>
    <source>
        <strain evidence="2">LVF2</strain>
    </source>
</reference>
<feature type="transmembrane region" description="Helical" evidence="1">
    <location>
        <begin position="52"/>
        <end position="72"/>
    </location>
</feature>
<protein>
    <submittedName>
        <fullName evidence="2">Uncharacterized protein</fullName>
    </submittedName>
</protein>
<dbReference type="Proteomes" id="UP000663918">
    <property type="component" value="Chromosome"/>
</dbReference>
<dbReference type="EMBL" id="CP062222">
    <property type="protein sequence ID" value="QTC91301.1"/>
    <property type="molecule type" value="Genomic_DNA"/>
</dbReference>
<keyword evidence="1" id="KW-1133">Transmembrane helix</keyword>
<dbReference type="KEGG" id="bgoe:IFJ75_19235"/>
<dbReference type="AlphaFoldDB" id="A0A975GVD7"/>
<feature type="transmembrane region" description="Helical" evidence="1">
    <location>
        <begin position="20"/>
        <end position="40"/>
    </location>
</feature>
<feature type="transmembrane region" description="Helical" evidence="1">
    <location>
        <begin position="176"/>
        <end position="195"/>
    </location>
</feature>
<keyword evidence="3" id="KW-1185">Reference proteome</keyword>
<accession>A0A975GVD7</accession>
<organism evidence="2 3">
    <name type="scientific">Brevundimonas goettingensis</name>
    <dbReference type="NCBI Taxonomy" id="2774190"/>
    <lineage>
        <taxon>Bacteria</taxon>
        <taxon>Pseudomonadati</taxon>
        <taxon>Pseudomonadota</taxon>
        <taxon>Alphaproteobacteria</taxon>
        <taxon>Caulobacterales</taxon>
        <taxon>Caulobacteraceae</taxon>
        <taxon>Brevundimonas</taxon>
    </lineage>
</organism>
<evidence type="ECO:0000256" key="1">
    <source>
        <dbReference type="SAM" id="Phobius"/>
    </source>
</evidence>
<keyword evidence="1" id="KW-0472">Membrane</keyword>
<evidence type="ECO:0000313" key="3">
    <source>
        <dbReference type="Proteomes" id="UP000663918"/>
    </source>
</evidence>
<dbReference type="RefSeq" id="WP_207870475.1">
    <property type="nucleotide sequence ID" value="NZ_CP062222.1"/>
</dbReference>